<dbReference type="AlphaFoldDB" id="A0A2S2CP32"/>
<organism evidence="2 3">
    <name type="scientific">Azospirillum thermophilum</name>
    <dbReference type="NCBI Taxonomy" id="2202148"/>
    <lineage>
        <taxon>Bacteria</taxon>
        <taxon>Pseudomonadati</taxon>
        <taxon>Pseudomonadota</taxon>
        <taxon>Alphaproteobacteria</taxon>
        <taxon>Rhodospirillales</taxon>
        <taxon>Azospirillaceae</taxon>
        <taxon>Azospirillum</taxon>
    </lineage>
</organism>
<evidence type="ECO:0008006" key="4">
    <source>
        <dbReference type="Google" id="ProtNLM"/>
    </source>
</evidence>
<sequence>MPQTNRPTPVLTPAPCRPTDRRERSESFPTSGVATVPFFERTTGARPAANHSDIRRPAAPQAASAPAPQAARLGQVIHMASTGVWAVKHDGRLAEIDGRNCWDSREALTAAAERAGIALSSIAIETGSLP</sequence>
<dbReference type="KEGG" id="azz:DEW08_08535"/>
<feature type="compositionally biased region" description="Low complexity" evidence="1">
    <location>
        <begin position="57"/>
        <end position="70"/>
    </location>
</feature>
<dbReference type="EMBL" id="CP029353">
    <property type="protein sequence ID" value="AWK86284.1"/>
    <property type="molecule type" value="Genomic_DNA"/>
</dbReference>
<dbReference type="Proteomes" id="UP000245629">
    <property type="component" value="Chromosome 2"/>
</dbReference>
<reference evidence="3" key="1">
    <citation type="submission" date="2018-05" db="EMBL/GenBank/DDBJ databases">
        <title>Azospirillum thermophila sp. nov., a novel isolated from hot spring.</title>
        <authorList>
            <person name="Zhao Z."/>
        </authorList>
    </citation>
    <scope>NUCLEOTIDE SEQUENCE [LARGE SCALE GENOMIC DNA]</scope>
    <source>
        <strain evidence="3">CFH 70021</strain>
    </source>
</reference>
<feature type="region of interest" description="Disordered" evidence="1">
    <location>
        <begin position="1"/>
        <end position="70"/>
    </location>
</feature>
<evidence type="ECO:0000256" key="1">
    <source>
        <dbReference type="SAM" id="MobiDB-lite"/>
    </source>
</evidence>
<proteinExistence type="predicted"/>
<accession>A0A2S2CP32</accession>
<name>A0A2S2CP32_9PROT</name>
<evidence type="ECO:0000313" key="3">
    <source>
        <dbReference type="Proteomes" id="UP000245629"/>
    </source>
</evidence>
<protein>
    <recommendedName>
        <fullName evidence="4">DUF2188 domain-containing protein</fullName>
    </recommendedName>
</protein>
<evidence type="ECO:0000313" key="2">
    <source>
        <dbReference type="EMBL" id="AWK86284.1"/>
    </source>
</evidence>
<keyword evidence="3" id="KW-1185">Reference proteome</keyword>
<gene>
    <name evidence="2" type="ORF">DEW08_08535</name>
</gene>